<evidence type="ECO:0000256" key="9">
    <source>
        <dbReference type="HAMAP-Rule" id="MF_00464"/>
    </source>
</evidence>
<dbReference type="HAMAP" id="MF_00464">
    <property type="entry name" value="AdoMetDC_1"/>
    <property type="match status" value="1"/>
</dbReference>
<reference evidence="10" key="1">
    <citation type="journal article" date="2020" name="mSystems">
        <title>Genome- and Community-Level Interaction Insights into Carbon Utilization and Element Cycling Functions of Hydrothermarchaeota in Hydrothermal Sediment.</title>
        <authorList>
            <person name="Zhou Z."/>
            <person name="Liu Y."/>
            <person name="Xu W."/>
            <person name="Pan J."/>
            <person name="Luo Z.H."/>
            <person name="Li M."/>
        </authorList>
    </citation>
    <scope>NUCLEOTIDE SEQUENCE [LARGE SCALE GENOMIC DNA]</scope>
    <source>
        <strain evidence="10">SpSt-754</strain>
    </source>
</reference>
<comment type="cofactor">
    <cofactor evidence="9">
        <name>pyruvate</name>
        <dbReference type="ChEBI" id="CHEBI:15361"/>
    </cofactor>
    <text evidence="9">Binds 1 pyruvoyl group covalently per subunit.</text>
</comment>
<feature type="active site" description="Proton donor; for catalytic activity" evidence="9">
    <location>
        <position position="95"/>
    </location>
</feature>
<evidence type="ECO:0000256" key="2">
    <source>
        <dbReference type="ARBA" id="ARBA00022813"/>
    </source>
</evidence>
<dbReference type="InterPro" id="IPR017716">
    <property type="entry name" value="S-AdoMet_deCOase_pro-enz"/>
</dbReference>
<comment type="catalytic activity">
    <reaction evidence="9">
        <text>S-adenosyl-L-methionine + H(+) = S-adenosyl 3-(methylsulfanyl)propylamine + CO2</text>
        <dbReference type="Rhea" id="RHEA:15981"/>
        <dbReference type="ChEBI" id="CHEBI:15378"/>
        <dbReference type="ChEBI" id="CHEBI:16526"/>
        <dbReference type="ChEBI" id="CHEBI:57443"/>
        <dbReference type="ChEBI" id="CHEBI:59789"/>
        <dbReference type="EC" id="4.1.1.50"/>
    </reaction>
</comment>
<evidence type="ECO:0000256" key="8">
    <source>
        <dbReference type="ARBA" id="ARBA00023317"/>
    </source>
</evidence>
<evidence type="ECO:0000256" key="1">
    <source>
        <dbReference type="ARBA" id="ARBA00022793"/>
    </source>
</evidence>
<comment type="pathway">
    <text evidence="9">Amine and polyamine biosynthesis; S-adenosylmethioninamine biosynthesis; S-adenosylmethioninamine from S-adenosyl-L-methionine: step 1/1.</text>
</comment>
<dbReference type="NCBIfam" id="TIGR03330">
    <property type="entry name" value="SAM_DCase_Bsu"/>
    <property type="match status" value="1"/>
</dbReference>
<dbReference type="GO" id="GO:0004014">
    <property type="term" value="F:adenosylmethionine decarboxylase activity"/>
    <property type="evidence" value="ECO:0007669"/>
    <property type="project" value="UniProtKB-UniRule"/>
</dbReference>
<dbReference type="GO" id="GO:0005829">
    <property type="term" value="C:cytosol"/>
    <property type="evidence" value="ECO:0007669"/>
    <property type="project" value="TreeGrafter"/>
</dbReference>
<feature type="chain" id="PRO_5031638637" description="S-adenosylmethionine decarboxylase beta chain" evidence="9">
    <location>
        <begin position="1"/>
        <end position="74"/>
    </location>
</feature>
<feature type="active site" description="Proton acceptor; for processing activity" evidence="9">
    <location>
        <position position="80"/>
    </location>
</feature>
<comment type="similarity">
    <text evidence="9">Belongs to the prokaryotic AdoMetDC family. Type 1 subfamily.</text>
</comment>
<sequence>MVNLTKRRQEELKKSLGVHIILEFFGCDPNTLTRREYVERVMLEAAQKANTHSIGTFFHQFKPYGVSGVIIIEESHISIHTWPEHGFAAIDFFYCSDEVDPEKAIEVLIEGFKPTRISRVEFERGSFKELNAQETKPEQVLSIA</sequence>
<feature type="active site" description="Schiff-base intermediate with substrate; via pyruvic acid" evidence="9">
    <location>
        <position position="75"/>
    </location>
</feature>
<dbReference type="AlphaFoldDB" id="A0A7V3KN13"/>
<dbReference type="InterPro" id="IPR016067">
    <property type="entry name" value="S-AdoMet_deCO2ase_core"/>
</dbReference>
<dbReference type="UniPathway" id="UPA00331">
    <property type="reaction ID" value="UER00451"/>
</dbReference>
<feature type="modified residue" description="Pyruvic acid (Ser); by autocatalysis" evidence="9">
    <location>
        <position position="75"/>
    </location>
</feature>
<organism evidence="10">
    <name type="scientific">candidate division WOR-3 bacterium</name>
    <dbReference type="NCBI Taxonomy" id="2052148"/>
    <lineage>
        <taxon>Bacteria</taxon>
        <taxon>Bacteria division WOR-3</taxon>
    </lineage>
</organism>
<evidence type="ECO:0000256" key="4">
    <source>
        <dbReference type="ARBA" id="ARBA00023115"/>
    </source>
</evidence>
<proteinExistence type="inferred from homology"/>
<evidence type="ECO:0000256" key="7">
    <source>
        <dbReference type="ARBA" id="ARBA00023270"/>
    </source>
</evidence>
<gene>
    <name evidence="10" type="primary">speD</name>
    <name evidence="9" type="synonym">speH</name>
    <name evidence="10" type="ORF">ENV38_02425</name>
</gene>
<keyword evidence="7 9" id="KW-0704">Schiff base</keyword>
<keyword evidence="3 9" id="KW-0745">Spermidine biosynthesis</keyword>
<name>A0A7V3KN13_UNCW3</name>
<keyword evidence="4 9" id="KW-0620">Polyamine biosynthesis</keyword>
<dbReference type="GO" id="GO:0008295">
    <property type="term" value="P:spermidine biosynthetic process"/>
    <property type="evidence" value="ECO:0007669"/>
    <property type="project" value="UniProtKB-UniRule"/>
</dbReference>
<comment type="caution">
    <text evidence="10">The sequence shown here is derived from an EMBL/GenBank/DDBJ whole genome shotgun (WGS) entry which is preliminary data.</text>
</comment>
<evidence type="ECO:0000313" key="10">
    <source>
        <dbReference type="EMBL" id="HGB35747.1"/>
    </source>
</evidence>
<dbReference type="EC" id="4.1.1.50" evidence="9"/>
<dbReference type="SUPFAM" id="SSF56276">
    <property type="entry name" value="S-adenosylmethionine decarboxylase"/>
    <property type="match status" value="1"/>
</dbReference>
<keyword evidence="6 9" id="KW-0456">Lyase</keyword>
<keyword evidence="1 9" id="KW-0210">Decarboxylase</keyword>
<accession>A0A7V3KN13</accession>
<dbReference type="PANTHER" id="PTHR33866:SF2">
    <property type="entry name" value="S-ADENOSYLMETHIONINE DECARBOXYLASE PROENZYME"/>
    <property type="match status" value="1"/>
</dbReference>
<dbReference type="EMBL" id="DTGD01000093">
    <property type="protein sequence ID" value="HGB35747.1"/>
    <property type="molecule type" value="Genomic_DNA"/>
</dbReference>
<dbReference type="PANTHER" id="PTHR33866">
    <property type="entry name" value="S-ADENOSYLMETHIONINE DECARBOXYLASE PROENZYME"/>
    <property type="match status" value="1"/>
</dbReference>
<feature type="site" description="Cleavage (non-hydrolytic); by autolysis" evidence="9">
    <location>
        <begin position="74"/>
        <end position="75"/>
    </location>
</feature>
<evidence type="ECO:0000256" key="5">
    <source>
        <dbReference type="ARBA" id="ARBA00023145"/>
    </source>
</evidence>
<comment type="function">
    <text evidence="9">Catalyzes the decarboxylation of S-adenosylmethionine to S-adenosylmethioninamine (dcAdoMet), the propylamine donor required for the synthesis of the polyamines spermine and spermidine from the diamine putrescine.</text>
</comment>
<feature type="chain" id="PRO_5031638636" description="S-adenosylmethionine decarboxylase alpha chain" evidence="9">
    <location>
        <begin position="75"/>
        <end position="144"/>
    </location>
</feature>
<protein>
    <recommendedName>
        <fullName evidence="9">S-adenosylmethionine decarboxylase proenzyme</fullName>
        <shortName evidence="9">AdoMetDC</shortName>
        <shortName evidence="9">SAMDC</shortName>
        <ecNumber evidence="9">4.1.1.50</ecNumber>
    </recommendedName>
    <component>
        <recommendedName>
            <fullName evidence="9">S-adenosylmethionine decarboxylase beta chain</fullName>
        </recommendedName>
    </component>
    <component>
        <recommendedName>
            <fullName evidence="9">S-adenosylmethionine decarboxylase alpha chain</fullName>
        </recommendedName>
    </component>
</protein>
<comment type="subunit">
    <text evidence="9">Heterotetramer of two alpha and two beta chains arranged as a dimer of alpha/beta heterodimers.</text>
</comment>
<evidence type="ECO:0000256" key="3">
    <source>
        <dbReference type="ARBA" id="ARBA00023066"/>
    </source>
</evidence>
<keyword evidence="2 9" id="KW-0068">Autocatalytic cleavage</keyword>
<keyword evidence="8 9" id="KW-0670">Pyruvate</keyword>
<evidence type="ECO:0000256" key="6">
    <source>
        <dbReference type="ARBA" id="ARBA00023239"/>
    </source>
</evidence>
<keyword evidence="5 9" id="KW-0865">Zymogen</keyword>
<comment type="PTM">
    <text evidence="9">Is synthesized initially as an inactive proenzyme. Formation of the active enzyme involves a self-maturation process in which the active site pyruvoyl group is generated from an internal serine residue via an autocatalytic post-translational modification. Two non-identical subunits are generated from the proenzyme in this reaction, and the pyruvate is formed at the N-terminus of the alpha chain, which is derived from the carboxyl end of the proenzyme. The post-translation cleavage follows an unusual pathway, termed non-hydrolytic serinolysis, in which the side chain hydroxyl group of the serine supplies its oxygen atom to form the C-terminus of the beta chain, while the remainder of the serine residue undergoes an oxidative deamination to produce ammonia and the pyruvoyl group blocking the N-terminus of the alpha chain.</text>
</comment>
<keyword evidence="9" id="KW-0949">S-adenosyl-L-methionine</keyword>
<dbReference type="InterPro" id="IPR003826">
    <property type="entry name" value="AdoMetDC_fam_prok"/>
</dbReference>
<dbReference type="Pfam" id="PF02675">
    <property type="entry name" value="AdoMet_dc"/>
    <property type="match status" value="1"/>
</dbReference>
<dbReference type="Gene3D" id="3.60.90.10">
    <property type="entry name" value="S-adenosylmethionine decarboxylase"/>
    <property type="match status" value="1"/>
</dbReference>